<evidence type="ECO:0000256" key="1">
    <source>
        <dbReference type="SAM" id="MobiDB-lite"/>
    </source>
</evidence>
<dbReference type="EMBL" id="VFLP01000060">
    <property type="protein sequence ID" value="TRX89966.1"/>
    <property type="molecule type" value="Genomic_DNA"/>
</dbReference>
<dbReference type="STRING" id="2512241.A0A553HPT6"/>
<evidence type="ECO:0000313" key="4">
    <source>
        <dbReference type="Proteomes" id="UP000319160"/>
    </source>
</evidence>
<dbReference type="InterPro" id="IPR027974">
    <property type="entry name" value="DUF4470"/>
</dbReference>
<comment type="caution">
    <text evidence="3">The sequence shown here is derived from an EMBL/GenBank/DDBJ whole genome shotgun (WGS) entry which is preliminary data.</text>
</comment>
<accession>A0A553HPT6</accession>
<dbReference type="Proteomes" id="UP000319160">
    <property type="component" value="Unassembled WGS sequence"/>
</dbReference>
<feature type="compositionally biased region" description="Basic residues" evidence="1">
    <location>
        <begin position="531"/>
        <end position="555"/>
    </location>
</feature>
<protein>
    <recommendedName>
        <fullName evidence="2">DUF4470 domain-containing protein</fullName>
    </recommendedName>
</protein>
<evidence type="ECO:0000259" key="2">
    <source>
        <dbReference type="Pfam" id="PF14737"/>
    </source>
</evidence>
<name>A0A553HPT6_9PEZI</name>
<sequence>MKGTWKPRWVAESRQPTFMTHGAQDQVNFGVVKYLWGNVPAFDVIQLGQNEGANFKNPMNLLFAASGDLRNVVLSVANLPQSYRSSLSIVINDLEIDIVARNLIFLLIMLVEEDPNVAAESMLHVWYSALVTEPCYALLQKKLKPIVEDVCNKIAGKPYKTLLGKTWNFGCNSLRLVLTQEVWMKLPSYFEVPDGMTKVTACAVRQAVVNAPSRVDYFDRALLIRSPAMALGMIKYRNDGVLVPFGQNREAFLIPNPTFFQSSNEWPMMDSADPIDGWSIKAFLATKAGPAKKDVYGQLYHHLKRLFANFHRYLHSKPVSFELHHTDAQVLDKTLAGREFDRIEVSNICDSGYLGIDTTLKTFGPLLRSSSANPHATIITTFLNAVPEAKMMYQMISPSAADLVHKSDTKIALKYMESDLTAPAGTPAENLARVQTDSIKILCGVDLVSDMDKYFNLYMHQHDFAQAAISAGVKMKEKHSIIPPWPLRFKGSPNPTQKDKEDFKLLLGTAHVGHERYVEWKVETTSQRSKSLSKRLGSHFRQSSRARGLSVRKRNSQRDNYYKSFTTFSSIETIIMVLPPYKKDPANMRAKINVVLSATPTISLSDPAAELHINLTLSINSSTKEGQPITIMTDMGVFEVYDKEIGGVDIFAQGGFGNLRSTQDSSKDICLGLFRIPHKCLCHNQDLRELGFRFITIPGGGSTVTVTHKLNWERIFRYEKKRCKSDLIPGESFKIRILEKYFGTMWWCWGDLETDLKDKKLHVWRSGPFHEEKPDDDLVREGNWVLGEGGKYLDFQDVTEDGWASFEVVA</sequence>
<gene>
    <name evidence="3" type="ORF">FHL15_009067</name>
</gene>
<dbReference type="Pfam" id="PF14737">
    <property type="entry name" value="DUF4470"/>
    <property type="match status" value="1"/>
</dbReference>
<reference evidence="4" key="1">
    <citation type="submission" date="2019-06" db="EMBL/GenBank/DDBJ databases">
        <title>Draft genome sequence of the griseofulvin-producing fungus Xylaria cubensis strain G536.</title>
        <authorList>
            <person name="Mead M.E."/>
            <person name="Raja H.A."/>
            <person name="Steenwyk J.L."/>
            <person name="Knowles S.L."/>
            <person name="Oberlies N.H."/>
            <person name="Rokas A."/>
        </authorList>
    </citation>
    <scope>NUCLEOTIDE SEQUENCE [LARGE SCALE GENOMIC DNA]</scope>
    <source>
        <strain evidence="4">G536</strain>
    </source>
</reference>
<proteinExistence type="predicted"/>
<feature type="domain" description="DUF4470" evidence="2">
    <location>
        <begin position="35"/>
        <end position="131"/>
    </location>
</feature>
<feature type="region of interest" description="Disordered" evidence="1">
    <location>
        <begin position="530"/>
        <end position="555"/>
    </location>
</feature>
<keyword evidence="4" id="KW-1185">Reference proteome</keyword>
<dbReference type="AlphaFoldDB" id="A0A553HPT6"/>
<evidence type="ECO:0000313" key="3">
    <source>
        <dbReference type="EMBL" id="TRX89966.1"/>
    </source>
</evidence>
<dbReference type="OrthoDB" id="5282002at2759"/>
<organism evidence="3 4">
    <name type="scientific">Xylaria flabelliformis</name>
    <dbReference type="NCBI Taxonomy" id="2512241"/>
    <lineage>
        <taxon>Eukaryota</taxon>
        <taxon>Fungi</taxon>
        <taxon>Dikarya</taxon>
        <taxon>Ascomycota</taxon>
        <taxon>Pezizomycotina</taxon>
        <taxon>Sordariomycetes</taxon>
        <taxon>Xylariomycetidae</taxon>
        <taxon>Xylariales</taxon>
        <taxon>Xylariaceae</taxon>
        <taxon>Xylaria</taxon>
    </lineage>
</organism>